<feature type="transmembrane region" description="Helical" evidence="5">
    <location>
        <begin position="44"/>
        <end position="61"/>
    </location>
</feature>
<feature type="domain" description="STAS" evidence="6">
    <location>
        <begin position="401"/>
        <end position="485"/>
    </location>
</feature>
<evidence type="ECO:0000313" key="7">
    <source>
        <dbReference type="EMBL" id="MBL0385264.1"/>
    </source>
</evidence>
<evidence type="ECO:0000256" key="4">
    <source>
        <dbReference type="ARBA" id="ARBA00023136"/>
    </source>
</evidence>
<protein>
    <submittedName>
        <fullName evidence="7">SulP family inorganic anion transporter</fullName>
    </submittedName>
</protein>
<dbReference type="PANTHER" id="PTHR43310:SF1">
    <property type="entry name" value="SULFATE TRANSPORTER YBAR-RELATED"/>
    <property type="match status" value="1"/>
</dbReference>
<feature type="transmembrane region" description="Helical" evidence="5">
    <location>
        <begin position="143"/>
        <end position="161"/>
    </location>
</feature>
<comment type="caution">
    <text evidence="7">The sequence shown here is derived from an EMBL/GenBank/DDBJ whole genome shotgun (WGS) entry which is preliminary data.</text>
</comment>
<dbReference type="SUPFAM" id="SSF52091">
    <property type="entry name" value="SpoIIaa-like"/>
    <property type="match status" value="1"/>
</dbReference>
<feature type="transmembrane region" description="Helical" evidence="5">
    <location>
        <begin position="219"/>
        <end position="242"/>
    </location>
</feature>
<keyword evidence="3 5" id="KW-1133">Transmembrane helix</keyword>
<sequence>MHTLTYKQAWFSNIRGDILAGMTVAFALIPEAIAFAIIAGVNPMVGLFASFTIAMVVAFAGGRPGMISAATGAMALVMVNVVRDYGIEYMFAATVLTGIIQYLLGVFRVGRFITFLPQSVILGFVNALAILIFMAQLPQFVDVGWEMYAMVAGTLAIIYLFPRVTKKFPSALLAIIVMTIVAVWTGADLRTVGDMGTITRDLPSFHIANIPFTFETLKILLPFSLSLAVVGMFESLLTATILDEMTQTKSDKNREIRGQGLANVVTGFFGGMAGCAMIGQSVIHVKSGGRGRLGTFWAGLFLVFLLLVLSDVVRQIPMAALVGVMFMVSIGTFDWKSILHIRRMPVSEAFVMLLTMGIVVATHDLSKGVLAGVVISALLFGWKISRLKVSSSFEQGGTRKVYHVTGPLFFGTTSQFLDMFEVDNDPSQIVIDFSGSHVWDHSAVTAISKVLNKYRESGKVGTLVGLNDESRFLMERVGLKINSAQ</sequence>
<feature type="transmembrane region" description="Helical" evidence="5">
    <location>
        <begin position="89"/>
        <end position="107"/>
    </location>
</feature>
<dbReference type="InterPro" id="IPR052706">
    <property type="entry name" value="Membrane-Transporter-like"/>
</dbReference>
<feature type="transmembrane region" description="Helical" evidence="5">
    <location>
        <begin position="293"/>
        <end position="310"/>
    </location>
</feature>
<evidence type="ECO:0000256" key="2">
    <source>
        <dbReference type="ARBA" id="ARBA00022692"/>
    </source>
</evidence>
<feature type="transmembrane region" description="Helical" evidence="5">
    <location>
        <begin position="168"/>
        <end position="187"/>
    </location>
</feature>
<evidence type="ECO:0000313" key="8">
    <source>
        <dbReference type="Proteomes" id="UP000602284"/>
    </source>
</evidence>
<dbReference type="InterPro" id="IPR011547">
    <property type="entry name" value="SLC26A/SulP_dom"/>
</dbReference>
<keyword evidence="8" id="KW-1185">Reference proteome</keyword>
<dbReference type="Gene3D" id="3.30.750.24">
    <property type="entry name" value="STAS domain"/>
    <property type="match status" value="1"/>
</dbReference>
<gene>
    <name evidence="7" type="ORF">JJB07_01280</name>
</gene>
<comment type="subcellular location">
    <subcellularLocation>
        <location evidence="1">Membrane</location>
        <topology evidence="1">Multi-pass membrane protein</topology>
    </subcellularLocation>
</comment>
<accession>A0ABS1J5G5</accession>
<dbReference type="Proteomes" id="UP000602284">
    <property type="component" value="Unassembled WGS sequence"/>
</dbReference>
<dbReference type="EMBL" id="JAEQNB010000001">
    <property type="protein sequence ID" value="MBL0385264.1"/>
    <property type="molecule type" value="Genomic_DNA"/>
</dbReference>
<evidence type="ECO:0000256" key="3">
    <source>
        <dbReference type="ARBA" id="ARBA00022989"/>
    </source>
</evidence>
<feature type="transmembrane region" description="Helical" evidence="5">
    <location>
        <begin position="18"/>
        <end position="38"/>
    </location>
</feature>
<keyword evidence="4 5" id="KW-0472">Membrane</keyword>
<dbReference type="CDD" id="cd07042">
    <property type="entry name" value="STAS_SulP_like_sulfate_transporter"/>
    <property type="match status" value="1"/>
</dbReference>
<evidence type="ECO:0000259" key="6">
    <source>
        <dbReference type="PROSITE" id="PS50801"/>
    </source>
</evidence>
<keyword evidence="2 5" id="KW-0812">Transmembrane</keyword>
<dbReference type="Pfam" id="PF00916">
    <property type="entry name" value="Sulfate_transp"/>
    <property type="match status" value="2"/>
</dbReference>
<dbReference type="InterPro" id="IPR036513">
    <property type="entry name" value="STAS_dom_sf"/>
</dbReference>
<name>A0ABS1J5G5_9BACL</name>
<dbReference type="RefSeq" id="WP_201630447.1">
    <property type="nucleotide sequence ID" value="NZ_JAEQNB010000001.1"/>
</dbReference>
<dbReference type="InterPro" id="IPR002645">
    <property type="entry name" value="STAS_dom"/>
</dbReference>
<proteinExistence type="predicted"/>
<feature type="transmembrane region" description="Helical" evidence="5">
    <location>
        <begin position="119"/>
        <end position="137"/>
    </location>
</feature>
<reference evidence="7 8" key="1">
    <citation type="submission" date="2021-01" db="EMBL/GenBank/DDBJ databases">
        <title>Tumebacillus sp. strain ITR2 16S ribosomal RNA gene Genome sequencing and assembly.</title>
        <authorList>
            <person name="Kang M."/>
        </authorList>
    </citation>
    <scope>NUCLEOTIDE SEQUENCE [LARGE SCALE GENOMIC DNA]</scope>
    <source>
        <strain evidence="7 8">ITR2</strain>
    </source>
</reference>
<feature type="transmembrane region" description="Helical" evidence="5">
    <location>
        <begin position="316"/>
        <end position="333"/>
    </location>
</feature>
<dbReference type="Pfam" id="PF01740">
    <property type="entry name" value="STAS"/>
    <property type="match status" value="1"/>
</dbReference>
<feature type="transmembrane region" description="Helical" evidence="5">
    <location>
        <begin position="368"/>
        <end position="385"/>
    </location>
</feature>
<organism evidence="7 8">
    <name type="scientific">Tumebacillus amylolyticus</name>
    <dbReference type="NCBI Taxonomy" id="2801339"/>
    <lineage>
        <taxon>Bacteria</taxon>
        <taxon>Bacillati</taxon>
        <taxon>Bacillota</taxon>
        <taxon>Bacilli</taxon>
        <taxon>Bacillales</taxon>
        <taxon>Alicyclobacillaceae</taxon>
        <taxon>Tumebacillus</taxon>
    </lineage>
</organism>
<dbReference type="PROSITE" id="PS50801">
    <property type="entry name" value="STAS"/>
    <property type="match status" value="1"/>
</dbReference>
<dbReference type="PANTHER" id="PTHR43310">
    <property type="entry name" value="SULFATE TRANSPORTER YBAR-RELATED"/>
    <property type="match status" value="1"/>
</dbReference>
<evidence type="ECO:0000256" key="1">
    <source>
        <dbReference type="ARBA" id="ARBA00004141"/>
    </source>
</evidence>
<evidence type="ECO:0000256" key="5">
    <source>
        <dbReference type="SAM" id="Phobius"/>
    </source>
</evidence>